<evidence type="ECO:0000313" key="2">
    <source>
        <dbReference type="EMBL" id="KAF9521299.1"/>
    </source>
</evidence>
<sequence length="142" mass="16423">IDSSQLLKFQAMYGSLLKASMTTLRKRDKKRERTRQDEATKRKQKMTASMIRKGKEVKRDSQKKFQEREEEERKKADIALYLRVHRQRDKAYLQRRVLFRLIPGAEIWACSIGALATISKSSIALVDTIHGDHQACSEGGEN</sequence>
<dbReference type="AlphaFoldDB" id="A0A9P6BBD7"/>
<organism evidence="2 3">
    <name type="scientific">Crepidotus variabilis</name>
    <dbReference type="NCBI Taxonomy" id="179855"/>
    <lineage>
        <taxon>Eukaryota</taxon>
        <taxon>Fungi</taxon>
        <taxon>Dikarya</taxon>
        <taxon>Basidiomycota</taxon>
        <taxon>Agaricomycotina</taxon>
        <taxon>Agaricomycetes</taxon>
        <taxon>Agaricomycetidae</taxon>
        <taxon>Agaricales</taxon>
        <taxon>Agaricineae</taxon>
        <taxon>Crepidotaceae</taxon>
        <taxon>Crepidotus</taxon>
    </lineage>
</organism>
<dbReference type="Proteomes" id="UP000807306">
    <property type="component" value="Unassembled WGS sequence"/>
</dbReference>
<evidence type="ECO:0000256" key="1">
    <source>
        <dbReference type="SAM" id="MobiDB-lite"/>
    </source>
</evidence>
<comment type="caution">
    <text evidence="2">The sequence shown here is derived from an EMBL/GenBank/DDBJ whole genome shotgun (WGS) entry which is preliminary data.</text>
</comment>
<feature type="region of interest" description="Disordered" evidence="1">
    <location>
        <begin position="22"/>
        <end position="70"/>
    </location>
</feature>
<dbReference type="EMBL" id="MU158145">
    <property type="protein sequence ID" value="KAF9521299.1"/>
    <property type="molecule type" value="Genomic_DNA"/>
</dbReference>
<dbReference type="GO" id="GO:0006614">
    <property type="term" value="P:SRP-dependent cotranslational protein targeting to membrane"/>
    <property type="evidence" value="ECO:0007669"/>
    <property type="project" value="InterPro"/>
</dbReference>
<dbReference type="Gene3D" id="3.30.720.10">
    <property type="entry name" value="Signal recognition particle alu RNA binding heterodimer, srp9/1"/>
    <property type="match status" value="1"/>
</dbReference>
<proteinExistence type="predicted"/>
<dbReference type="GO" id="GO:0048500">
    <property type="term" value="C:signal recognition particle"/>
    <property type="evidence" value="ECO:0007669"/>
    <property type="project" value="InterPro"/>
</dbReference>
<feature type="compositionally biased region" description="Basic residues" evidence="1">
    <location>
        <begin position="24"/>
        <end position="33"/>
    </location>
</feature>
<keyword evidence="3" id="KW-1185">Reference proteome</keyword>
<name>A0A9P6BBD7_9AGAR</name>
<dbReference type="InterPro" id="IPR009018">
    <property type="entry name" value="Signal_recog_particle_SRP9/14"/>
</dbReference>
<feature type="compositionally biased region" description="Basic and acidic residues" evidence="1">
    <location>
        <begin position="53"/>
        <end position="70"/>
    </location>
</feature>
<dbReference type="GO" id="GO:0008312">
    <property type="term" value="F:7S RNA binding"/>
    <property type="evidence" value="ECO:0007669"/>
    <property type="project" value="InterPro"/>
</dbReference>
<dbReference type="OrthoDB" id="19209at2759"/>
<evidence type="ECO:0000313" key="3">
    <source>
        <dbReference type="Proteomes" id="UP000807306"/>
    </source>
</evidence>
<reference evidence="2" key="1">
    <citation type="submission" date="2020-11" db="EMBL/GenBank/DDBJ databases">
        <authorList>
            <consortium name="DOE Joint Genome Institute"/>
            <person name="Ahrendt S."/>
            <person name="Riley R."/>
            <person name="Andreopoulos W."/>
            <person name="Labutti K."/>
            <person name="Pangilinan J."/>
            <person name="Ruiz-Duenas F.J."/>
            <person name="Barrasa J.M."/>
            <person name="Sanchez-Garcia M."/>
            <person name="Camarero S."/>
            <person name="Miyauchi S."/>
            <person name="Serrano A."/>
            <person name="Linde D."/>
            <person name="Babiker R."/>
            <person name="Drula E."/>
            <person name="Ayuso-Fernandez I."/>
            <person name="Pacheco R."/>
            <person name="Padilla G."/>
            <person name="Ferreira P."/>
            <person name="Barriuso J."/>
            <person name="Kellner H."/>
            <person name="Castanera R."/>
            <person name="Alfaro M."/>
            <person name="Ramirez L."/>
            <person name="Pisabarro A.G."/>
            <person name="Kuo A."/>
            <person name="Tritt A."/>
            <person name="Lipzen A."/>
            <person name="He G."/>
            <person name="Yan M."/>
            <person name="Ng V."/>
            <person name="Cullen D."/>
            <person name="Martin F."/>
            <person name="Rosso M.-N."/>
            <person name="Henrissat B."/>
            <person name="Hibbett D."/>
            <person name="Martinez A.T."/>
            <person name="Grigoriev I.V."/>
        </authorList>
    </citation>
    <scope>NUCLEOTIDE SEQUENCE</scope>
    <source>
        <strain evidence="2">CBS 506.95</strain>
    </source>
</reference>
<protein>
    <submittedName>
        <fullName evidence="2">Uncharacterized protein</fullName>
    </submittedName>
</protein>
<feature type="non-terminal residue" evidence="2">
    <location>
        <position position="1"/>
    </location>
</feature>
<gene>
    <name evidence="2" type="ORF">CPB83DRAFT_932671</name>
</gene>
<accession>A0A9P6BBD7</accession>